<dbReference type="AlphaFoldDB" id="E5BFR6"/>
<name>E5BFR6_9FUSO</name>
<dbReference type="HOGENOM" id="CLU_096762_0_0_0"/>
<evidence type="ECO:0000313" key="3">
    <source>
        <dbReference type="EMBL" id="EFS20947.1"/>
    </source>
</evidence>
<dbReference type="EMBL" id="GG657971">
    <property type="protein sequence ID" value="EFS20947.1"/>
    <property type="molecule type" value="Genomic_DNA"/>
</dbReference>
<dbReference type="Pfam" id="PF20335">
    <property type="entry name" value="DUF6630"/>
    <property type="match status" value="1"/>
</dbReference>
<dbReference type="RefSeq" id="WP_008801018.1">
    <property type="nucleotide sequence ID" value="NZ_GG657971.1"/>
</dbReference>
<keyword evidence="1" id="KW-0812">Transmembrane</keyword>
<reference evidence="3 4" key="1">
    <citation type="submission" date="2009-02" db="EMBL/GenBank/DDBJ databases">
        <title>The Genome Sequence of Fusobacterium sp. 3_1_5R.</title>
        <authorList>
            <consortium name="The Broad Institute Genome Sequencing Platform"/>
            <person name="Ward D."/>
            <person name="Young S.K."/>
            <person name="Kodira C.D."/>
            <person name="Zeng Q."/>
            <person name="Koehrsen M."/>
            <person name="Alvarado L."/>
            <person name="Berlin A."/>
            <person name="Borenstein D."/>
            <person name="Chen Z."/>
            <person name="Engels R."/>
            <person name="Freedman E."/>
            <person name="Gellesch M."/>
            <person name="Goldberg J."/>
            <person name="Griggs A."/>
            <person name="Gujja S."/>
            <person name="Heiman D."/>
            <person name="Hepburn T."/>
            <person name="Howarth C."/>
            <person name="Jen D."/>
            <person name="Larson L."/>
            <person name="Lewis B."/>
            <person name="Mehta T."/>
            <person name="Park D."/>
            <person name="Pearson M."/>
            <person name="Roberts A."/>
            <person name="Saif S."/>
            <person name="Shea T."/>
            <person name="Shenoy N."/>
            <person name="Sisk P."/>
            <person name="Stolte C."/>
            <person name="Sykes S."/>
            <person name="Walk T."/>
            <person name="White J."/>
            <person name="Yandava C."/>
            <person name="Allen-Vercoe E."/>
            <person name="Strauss J."/>
            <person name="Ambrose C."/>
            <person name="Lander E."/>
            <person name="Nusbaum C."/>
            <person name="Galagan J."/>
            <person name="Birren B."/>
        </authorList>
    </citation>
    <scope>NUCLEOTIDE SEQUENCE [LARGE SCALE GENOMIC DNA]</scope>
    <source>
        <strain evidence="3 4">3_1_5R</strain>
    </source>
</reference>
<organism evidence="3 4">
    <name type="scientific">Fusobacterium gonidiaformans 3-1-5R</name>
    <dbReference type="NCBI Taxonomy" id="469605"/>
    <lineage>
        <taxon>Bacteria</taxon>
        <taxon>Fusobacteriati</taxon>
        <taxon>Fusobacteriota</taxon>
        <taxon>Fusobacteriia</taxon>
        <taxon>Fusobacteriales</taxon>
        <taxon>Fusobacteriaceae</taxon>
        <taxon>Fusobacterium</taxon>
    </lineage>
</organism>
<evidence type="ECO:0000313" key="4">
    <source>
        <dbReference type="Proteomes" id="UP000002975"/>
    </source>
</evidence>
<gene>
    <name evidence="3" type="ORF">FSBG_00444</name>
</gene>
<feature type="transmembrane region" description="Helical" evidence="1">
    <location>
        <begin position="15"/>
        <end position="34"/>
    </location>
</feature>
<protein>
    <recommendedName>
        <fullName evidence="2">DUF6630 domain-containing protein</fullName>
    </recommendedName>
</protein>
<keyword evidence="4" id="KW-1185">Reference proteome</keyword>
<sequence length="251" mass="30110">MERKGKFANWTMKDWCIEIVFIFIGISFLFAAFHDIRLSWYFRGVLFLICGILLLFLVLIPFYSKQLPVRERKASPMQISLPKSKESLIKLVKLLTENDETMITMISECLENPEYFLQKIETLKKEENEKDWEEKFQDLYEEYKEYKNYAKDTKELFFQGAIILLSNHHFLARYDWKADKETFINLMEDLNIVKTKKLTWKEEELSETGDVELWCSQLAELWKEAGYHTLLLDNDSDEYLVGIEKMECRRR</sequence>
<keyword evidence="1" id="KW-0472">Membrane</keyword>
<dbReference type="Proteomes" id="UP000002975">
    <property type="component" value="Unassembled WGS sequence"/>
</dbReference>
<dbReference type="BioCyc" id="FSP469605-HMP:GTSP-447-MONOMER"/>
<evidence type="ECO:0000256" key="1">
    <source>
        <dbReference type="SAM" id="Phobius"/>
    </source>
</evidence>
<feature type="domain" description="DUF6630" evidence="2">
    <location>
        <begin position="88"/>
        <end position="243"/>
    </location>
</feature>
<dbReference type="OrthoDB" id="1079443at2"/>
<feature type="transmembrane region" description="Helical" evidence="1">
    <location>
        <begin position="40"/>
        <end position="63"/>
    </location>
</feature>
<evidence type="ECO:0000259" key="2">
    <source>
        <dbReference type="Pfam" id="PF20335"/>
    </source>
</evidence>
<dbReference type="InterPro" id="IPR046582">
    <property type="entry name" value="DUF6630"/>
</dbReference>
<keyword evidence="1" id="KW-1133">Transmembrane helix</keyword>
<accession>E5BFR6</accession>
<proteinExistence type="predicted"/>